<dbReference type="EMBL" id="BMAV01027531">
    <property type="protein sequence ID" value="GFS60069.1"/>
    <property type="molecule type" value="Genomic_DNA"/>
</dbReference>
<evidence type="ECO:0000313" key="2">
    <source>
        <dbReference type="EMBL" id="GFS60069.1"/>
    </source>
</evidence>
<sequence length="95" mass="10484">MPQIETLPVTSNELRHVTGKDKEQGPFLKVPEEGKNLQRSEQVSLTDVAGPSAKAIGSATRIPSVPERPLPRHSGRNSQPPKRRDVVYLTVTTQF</sequence>
<feature type="region of interest" description="Disordered" evidence="1">
    <location>
        <begin position="1"/>
        <end position="86"/>
    </location>
</feature>
<feature type="compositionally biased region" description="Basic and acidic residues" evidence="1">
    <location>
        <begin position="13"/>
        <end position="38"/>
    </location>
</feature>
<dbReference type="Proteomes" id="UP000886998">
    <property type="component" value="Unassembled WGS sequence"/>
</dbReference>
<evidence type="ECO:0000256" key="1">
    <source>
        <dbReference type="SAM" id="MobiDB-lite"/>
    </source>
</evidence>
<name>A0A8X6MKJ2_9ARAC</name>
<accession>A0A8X6MKJ2</accession>
<reference evidence="2" key="1">
    <citation type="submission" date="2020-08" db="EMBL/GenBank/DDBJ databases">
        <title>Multicomponent nature underlies the extraordinary mechanical properties of spider dragline silk.</title>
        <authorList>
            <person name="Kono N."/>
            <person name="Nakamura H."/>
            <person name="Mori M."/>
            <person name="Yoshida Y."/>
            <person name="Ohtoshi R."/>
            <person name="Malay A.D."/>
            <person name="Moran D.A.P."/>
            <person name="Tomita M."/>
            <person name="Numata K."/>
            <person name="Arakawa K."/>
        </authorList>
    </citation>
    <scope>NUCLEOTIDE SEQUENCE</scope>
</reference>
<comment type="caution">
    <text evidence="2">The sequence shown here is derived from an EMBL/GenBank/DDBJ whole genome shotgun (WGS) entry which is preliminary data.</text>
</comment>
<organism evidence="2 3">
    <name type="scientific">Trichonephila inaurata madagascariensis</name>
    <dbReference type="NCBI Taxonomy" id="2747483"/>
    <lineage>
        <taxon>Eukaryota</taxon>
        <taxon>Metazoa</taxon>
        <taxon>Ecdysozoa</taxon>
        <taxon>Arthropoda</taxon>
        <taxon>Chelicerata</taxon>
        <taxon>Arachnida</taxon>
        <taxon>Araneae</taxon>
        <taxon>Araneomorphae</taxon>
        <taxon>Entelegynae</taxon>
        <taxon>Araneoidea</taxon>
        <taxon>Nephilidae</taxon>
        <taxon>Trichonephila</taxon>
        <taxon>Trichonephila inaurata</taxon>
    </lineage>
</organism>
<protein>
    <submittedName>
        <fullName evidence="2">Uncharacterized protein</fullName>
    </submittedName>
</protein>
<proteinExistence type="predicted"/>
<evidence type="ECO:0000313" key="3">
    <source>
        <dbReference type="Proteomes" id="UP000886998"/>
    </source>
</evidence>
<gene>
    <name evidence="2" type="ORF">TNIN_229431</name>
</gene>
<keyword evidence="3" id="KW-1185">Reference proteome</keyword>
<dbReference type="AlphaFoldDB" id="A0A8X6MKJ2"/>